<keyword evidence="1" id="KW-0863">Zinc-finger</keyword>
<dbReference type="PROSITE" id="PS50158">
    <property type="entry name" value="ZF_CCHC"/>
    <property type="match status" value="1"/>
</dbReference>
<proteinExistence type="predicted"/>
<name>A0A8T0V1V8_PANVG</name>
<evidence type="ECO:0000256" key="2">
    <source>
        <dbReference type="SAM" id="MobiDB-lite"/>
    </source>
</evidence>
<keyword evidence="1" id="KW-0479">Metal-binding</keyword>
<evidence type="ECO:0000313" key="5">
    <source>
        <dbReference type="Proteomes" id="UP000823388"/>
    </source>
</evidence>
<dbReference type="InterPro" id="IPR001878">
    <property type="entry name" value="Znf_CCHC"/>
</dbReference>
<dbReference type="PANTHER" id="PTHR33325:SF11">
    <property type="entry name" value="COLD SHOCK DOMAIN-CONTAINING PROTEIN 4-LIKE"/>
    <property type="match status" value="1"/>
</dbReference>
<gene>
    <name evidence="4" type="ORF">PVAP13_3KG243900</name>
</gene>
<dbReference type="GO" id="GO:0003676">
    <property type="term" value="F:nucleic acid binding"/>
    <property type="evidence" value="ECO:0007669"/>
    <property type="project" value="InterPro"/>
</dbReference>
<organism evidence="4 5">
    <name type="scientific">Panicum virgatum</name>
    <name type="common">Blackwell switchgrass</name>
    <dbReference type="NCBI Taxonomy" id="38727"/>
    <lineage>
        <taxon>Eukaryota</taxon>
        <taxon>Viridiplantae</taxon>
        <taxon>Streptophyta</taxon>
        <taxon>Embryophyta</taxon>
        <taxon>Tracheophyta</taxon>
        <taxon>Spermatophyta</taxon>
        <taxon>Magnoliopsida</taxon>
        <taxon>Liliopsida</taxon>
        <taxon>Poales</taxon>
        <taxon>Poaceae</taxon>
        <taxon>PACMAD clade</taxon>
        <taxon>Panicoideae</taxon>
        <taxon>Panicodae</taxon>
        <taxon>Paniceae</taxon>
        <taxon>Panicinae</taxon>
        <taxon>Panicum</taxon>
        <taxon>Panicum sect. Hiantes</taxon>
    </lineage>
</organism>
<dbReference type="EMBL" id="CM029041">
    <property type="protein sequence ID" value="KAG2628368.1"/>
    <property type="molecule type" value="Genomic_DNA"/>
</dbReference>
<reference evidence="4" key="1">
    <citation type="submission" date="2020-05" db="EMBL/GenBank/DDBJ databases">
        <title>WGS assembly of Panicum virgatum.</title>
        <authorList>
            <person name="Lovell J.T."/>
            <person name="Jenkins J."/>
            <person name="Shu S."/>
            <person name="Juenger T.E."/>
            <person name="Schmutz J."/>
        </authorList>
    </citation>
    <scope>NUCLEOTIDE SEQUENCE</scope>
    <source>
        <strain evidence="4">AP13</strain>
    </source>
</reference>
<comment type="caution">
    <text evidence="4">The sequence shown here is derived from an EMBL/GenBank/DDBJ whole genome shotgun (WGS) entry which is preliminary data.</text>
</comment>
<dbReference type="GO" id="GO:0008270">
    <property type="term" value="F:zinc ion binding"/>
    <property type="evidence" value="ECO:0007669"/>
    <property type="project" value="UniProtKB-KW"/>
</dbReference>
<evidence type="ECO:0000313" key="4">
    <source>
        <dbReference type="EMBL" id="KAG2628368.1"/>
    </source>
</evidence>
<keyword evidence="5" id="KW-1185">Reference proteome</keyword>
<keyword evidence="1" id="KW-0862">Zinc</keyword>
<feature type="compositionally biased region" description="Basic residues" evidence="2">
    <location>
        <begin position="56"/>
        <end position="66"/>
    </location>
</feature>
<evidence type="ECO:0000259" key="3">
    <source>
        <dbReference type="PROSITE" id="PS50158"/>
    </source>
</evidence>
<protein>
    <recommendedName>
        <fullName evidence="3">CCHC-type domain-containing protein</fullName>
    </recommendedName>
</protein>
<feature type="region of interest" description="Disordered" evidence="2">
    <location>
        <begin position="39"/>
        <end position="66"/>
    </location>
</feature>
<accession>A0A8T0V1V8</accession>
<evidence type="ECO:0000256" key="1">
    <source>
        <dbReference type="PROSITE-ProRule" id="PRU00047"/>
    </source>
</evidence>
<feature type="domain" description="CCHC-type" evidence="3">
    <location>
        <begin position="88"/>
        <end position="102"/>
    </location>
</feature>
<dbReference type="PANTHER" id="PTHR33325">
    <property type="entry name" value="ZINC FINGER, CCHC-TYPE-RELATED"/>
    <property type="match status" value="1"/>
</dbReference>
<feature type="region of interest" description="Disordered" evidence="2">
    <location>
        <begin position="135"/>
        <end position="158"/>
    </location>
</feature>
<sequence>MKYLWSEVSHLSSNHEITIWNSQQRPMGTAPLSEVHANIKQSGRNGKTQSGGSSGKGKRKRTRKPCVKFQKGKGISKLKYDKNNKTACYKCGCYNHVAKKCRTPKHLVDLYMKSAGRAQDSQKFEAHFASHEMKMGTSDQAPHGSGPSNATTSPPIEEKPLAVDDMIIDYSTDVYGDQF</sequence>
<dbReference type="Proteomes" id="UP000823388">
    <property type="component" value="Chromosome 3K"/>
</dbReference>
<dbReference type="AlphaFoldDB" id="A0A8T0V1V8"/>